<dbReference type="Proteomes" id="UP000030428">
    <property type="component" value="Unassembled WGS sequence"/>
</dbReference>
<evidence type="ECO:0000313" key="1">
    <source>
        <dbReference type="EMBL" id="KHD07973.1"/>
    </source>
</evidence>
<dbReference type="EMBL" id="JSZA02000289">
    <property type="protein sequence ID" value="KHD07973.1"/>
    <property type="molecule type" value="Genomic_DNA"/>
</dbReference>
<accession>A0A0A6PBC0</accession>
<organism evidence="1 2">
    <name type="scientific">Candidatus Thiomargarita nelsonii</name>
    <dbReference type="NCBI Taxonomy" id="1003181"/>
    <lineage>
        <taxon>Bacteria</taxon>
        <taxon>Pseudomonadati</taxon>
        <taxon>Pseudomonadota</taxon>
        <taxon>Gammaproteobacteria</taxon>
        <taxon>Thiotrichales</taxon>
        <taxon>Thiotrichaceae</taxon>
        <taxon>Thiomargarita</taxon>
    </lineage>
</organism>
<gene>
    <name evidence="1" type="ORF">PN36_32505</name>
</gene>
<proteinExistence type="predicted"/>
<keyword evidence="2" id="KW-1185">Reference proteome</keyword>
<sequence>MGNLSIVVDEQVLQKAHKRATKQGISINALLRGFLESYSEGTEQYRQATTRLLELAKQSTAASNGQRWTREEIYER</sequence>
<protein>
    <recommendedName>
        <fullName evidence="3">CopG family transcriptional regulator</fullName>
    </recommendedName>
</protein>
<evidence type="ECO:0008006" key="3">
    <source>
        <dbReference type="Google" id="ProtNLM"/>
    </source>
</evidence>
<comment type="caution">
    <text evidence="1">The sequence shown here is derived from an EMBL/GenBank/DDBJ whole genome shotgun (WGS) entry which is preliminary data.</text>
</comment>
<dbReference type="AlphaFoldDB" id="A0A0A6PBC0"/>
<reference evidence="1 2" key="1">
    <citation type="journal article" date="2016" name="Front. Microbiol.">
        <title>Single-Cell (Meta-)Genomics of a Dimorphic Candidatus Thiomargarita nelsonii Reveals Genomic Plasticity.</title>
        <authorList>
            <person name="Flood B.E."/>
            <person name="Fliss P."/>
            <person name="Jones D.S."/>
            <person name="Dick G.J."/>
            <person name="Jain S."/>
            <person name="Kaster A.K."/>
            <person name="Winkel M."/>
            <person name="Mussmann M."/>
            <person name="Bailey J."/>
        </authorList>
    </citation>
    <scope>NUCLEOTIDE SEQUENCE [LARGE SCALE GENOMIC DNA]</scope>
    <source>
        <strain evidence="1">Hydrate Ridge</strain>
    </source>
</reference>
<name>A0A0A6PBC0_9GAMM</name>
<evidence type="ECO:0000313" key="2">
    <source>
        <dbReference type="Proteomes" id="UP000030428"/>
    </source>
</evidence>